<dbReference type="NCBIfam" id="NF033543">
    <property type="entry name" value="transpos_IS256"/>
    <property type="match status" value="1"/>
</dbReference>
<dbReference type="PROSITE" id="PS01007">
    <property type="entry name" value="TRANSPOSASE_MUTATOR"/>
    <property type="match status" value="1"/>
</dbReference>
<evidence type="ECO:0000256" key="4">
    <source>
        <dbReference type="ARBA" id="ARBA00023125"/>
    </source>
</evidence>
<organism evidence="7 8">
    <name type="scientific">Peptoniphilus senegalensis</name>
    <dbReference type="NCBI Taxonomy" id="1465757"/>
    <lineage>
        <taxon>Bacteria</taxon>
        <taxon>Bacillati</taxon>
        <taxon>Bacillota</taxon>
        <taxon>Tissierellia</taxon>
        <taxon>Tissierellales</taxon>
        <taxon>Peptoniphilaceae</taxon>
        <taxon>Peptoniphilus</taxon>
    </lineage>
</organism>
<comment type="caution">
    <text evidence="7">The sequence shown here is derived from an EMBL/GenBank/DDBJ whole genome shotgun (WGS) entry which is preliminary data.</text>
</comment>
<evidence type="ECO:0000256" key="6">
    <source>
        <dbReference type="RuleBase" id="RU365089"/>
    </source>
</evidence>
<dbReference type="Proteomes" id="UP001491691">
    <property type="component" value="Unassembled WGS sequence"/>
</dbReference>
<evidence type="ECO:0000256" key="5">
    <source>
        <dbReference type="ARBA" id="ARBA00023172"/>
    </source>
</evidence>
<name>A0ABV1J034_9FIRM</name>
<dbReference type="PANTHER" id="PTHR33217:SF8">
    <property type="entry name" value="MUTATOR FAMILY TRANSPOSASE"/>
    <property type="match status" value="1"/>
</dbReference>
<evidence type="ECO:0000256" key="3">
    <source>
        <dbReference type="ARBA" id="ARBA00022578"/>
    </source>
</evidence>
<dbReference type="EMBL" id="JBBNPP010000004">
    <property type="protein sequence ID" value="MEQ3346516.1"/>
    <property type="molecule type" value="Genomic_DNA"/>
</dbReference>
<comment type="similarity">
    <text evidence="2 6">Belongs to the transposase mutator family.</text>
</comment>
<dbReference type="PANTHER" id="PTHR33217">
    <property type="entry name" value="TRANSPOSASE FOR INSERTION SEQUENCE ELEMENT IS1081"/>
    <property type="match status" value="1"/>
</dbReference>
<keyword evidence="4 6" id="KW-0238">DNA-binding</keyword>
<accession>A0ABV1J034</accession>
<gene>
    <name evidence="7" type="ORF">AAA073_03575</name>
</gene>
<keyword evidence="6" id="KW-0814">Transposable element</keyword>
<keyword evidence="3 6" id="KW-0815">Transposition</keyword>
<evidence type="ECO:0000313" key="8">
    <source>
        <dbReference type="Proteomes" id="UP001491691"/>
    </source>
</evidence>
<dbReference type="InterPro" id="IPR001207">
    <property type="entry name" value="Transposase_mutator"/>
</dbReference>
<evidence type="ECO:0000256" key="1">
    <source>
        <dbReference type="ARBA" id="ARBA00002190"/>
    </source>
</evidence>
<reference evidence="7 8" key="1">
    <citation type="submission" date="2024-04" db="EMBL/GenBank/DDBJ databases">
        <title>Human intestinal bacterial collection.</title>
        <authorList>
            <person name="Pauvert C."/>
            <person name="Hitch T.C.A."/>
            <person name="Clavel T."/>
        </authorList>
    </citation>
    <scope>NUCLEOTIDE SEQUENCE [LARGE SCALE GENOMIC DNA]</scope>
    <source>
        <strain evidence="7 8">CLA-SR-H019</strain>
    </source>
</reference>
<evidence type="ECO:0000256" key="2">
    <source>
        <dbReference type="ARBA" id="ARBA00010961"/>
    </source>
</evidence>
<proteinExistence type="inferred from homology"/>
<evidence type="ECO:0000313" key="7">
    <source>
        <dbReference type="EMBL" id="MEQ3346516.1"/>
    </source>
</evidence>
<comment type="function">
    <text evidence="1 6">Required for the transposition of the insertion element.</text>
</comment>
<keyword evidence="8" id="KW-1185">Reference proteome</keyword>
<protein>
    <recommendedName>
        <fullName evidence="6">Mutator family transposase</fullName>
    </recommendedName>
</protein>
<dbReference type="Pfam" id="PF00872">
    <property type="entry name" value="Transposase_mut"/>
    <property type="match status" value="1"/>
</dbReference>
<sequence>MPRKRPETRRSKIAKMLIEEYQPQSAQDIQEALKDLLGDTMEELLKAELDEHLDYEYGEKPLSLNTRNGSSKKTVRSSYGNIDLNIPRDREGTFEPQSLRKYEKDISNIENQIISMYAKGMTTRDISSHIKDIYGFGISETMVSKITNKILPTIEEWQNRPLEKIYPMVFLDAIHYYVRENNIVVKKAVYIALGYNTEGYKEILGMWVGENESSKYWLLVLNQLKERGLEDVLIFSTDNLPGFSQAIEAVYPKAEIQKCIIHQIRNSTKYVSYKDIKELMKDLKAVYKAPSEELALTNLGIFEEKWGKKYPMCVSSWKNNWAELSTYFKYPEGIRKLIYTTNAMENFNRQLRKVTKNKTIFPNDYALQKSLYLAMVDASSKWTSRIRGWDQILSQLSIFFEGRF</sequence>
<keyword evidence="5 6" id="KW-0233">DNA recombination</keyword>